<dbReference type="AlphaFoldDB" id="A0A9W4HRE9"/>
<accession>A0A9W4HRE9</accession>
<reference evidence="1" key="1">
    <citation type="submission" date="2021-07" db="EMBL/GenBank/DDBJ databases">
        <authorList>
            <person name="Branca A.L. A."/>
        </authorList>
    </citation>
    <scope>NUCLEOTIDE SEQUENCE</scope>
</reference>
<dbReference type="EMBL" id="CAJVOS010000023">
    <property type="protein sequence ID" value="CAG8098356.1"/>
    <property type="molecule type" value="Genomic_DNA"/>
</dbReference>
<dbReference type="Proteomes" id="UP001153618">
    <property type="component" value="Unassembled WGS sequence"/>
</dbReference>
<gene>
    <name evidence="1" type="ORF">POLS_LOCUS4603</name>
</gene>
<organism evidence="1 2">
    <name type="scientific">Penicillium olsonii</name>
    <dbReference type="NCBI Taxonomy" id="99116"/>
    <lineage>
        <taxon>Eukaryota</taxon>
        <taxon>Fungi</taxon>
        <taxon>Dikarya</taxon>
        <taxon>Ascomycota</taxon>
        <taxon>Pezizomycotina</taxon>
        <taxon>Eurotiomycetes</taxon>
        <taxon>Eurotiomycetidae</taxon>
        <taxon>Eurotiales</taxon>
        <taxon>Aspergillaceae</taxon>
        <taxon>Penicillium</taxon>
    </lineage>
</organism>
<keyword evidence="2" id="KW-1185">Reference proteome</keyword>
<evidence type="ECO:0000313" key="1">
    <source>
        <dbReference type="EMBL" id="CAG8098356.1"/>
    </source>
</evidence>
<protein>
    <submittedName>
        <fullName evidence="1">Uncharacterized protein</fullName>
    </submittedName>
</protein>
<evidence type="ECO:0000313" key="2">
    <source>
        <dbReference type="Proteomes" id="UP001153618"/>
    </source>
</evidence>
<dbReference type="OrthoDB" id="4344543at2759"/>
<comment type="caution">
    <text evidence="1">The sequence shown here is derived from an EMBL/GenBank/DDBJ whole genome shotgun (WGS) entry which is preliminary data.</text>
</comment>
<name>A0A9W4HRE9_PENOL</name>
<proteinExistence type="predicted"/>
<sequence>MRSGLDKPGALPLLALVVFSLLTLVPSLSSIYNLKLADFSFYSGTARRMWTPSTVPESPLTPAEVPLLQDGVTEINKVHPFEPQPWPPAAPPRSRVNLLRTARVGNPAAISASETPVVNKSRLSRESSLRRRARAFRSYFIQHLDDYTFLASFSNRSVVDSNSYPSNQSSLPTDLISNTHNHTEPLGRLPTLRDMCQQAYGMVIDVGRHTFHASEYARSMFKTADKSSTLIPHSTELNYTELHPTSEVQTMGAEDSSDAAAGRHSRELHGSCMAVVIGLVAGIMWF</sequence>